<name>A0A1I8JQ73_9PLAT</name>
<dbReference type="AlphaFoldDB" id="A0A1I8JQ73"/>
<keyword evidence="1" id="KW-1185">Reference proteome</keyword>
<evidence type="ECO:0000313" key="2">
    <source>
        <dbReference type="WBParaSite" id="snap_masked-unitig_42450-processed-gene-0.0-mRNA-1"/>
    </source>
</evidence>
<organism evidence="1 2">
    <name type="scientific">Macrostomum lignano</name>
    <dbReference type="NCBI Taxonomy" id="282301"/>
    <lineage>
        <taxon>Eukaryota</taxon>
        <taxon>Metazoa</taxon>
        <taxon>Spiralia</taxon>
        <taxon>Lophotrochozoa</taxon>
        <taxon>Platyhelminthes</taxon>
        <taxon>Rhabditophora</taxon>
        <taxon>Macrostomorpha</taxon>
        <taxon>Macrostomida</taxon>
        <taxon>Macrostomidae</taxon>
        <taxon>Macrostomum</taxon>
    </lineage>
</organism>
<protein>
    <submittedName>
        <fullName evidence="2">Sortilin_C domain-containing protein</fullName>
    </submittedName>
</protein>
<reference evidence="2" key="1">
    <citation type="submission" date="2016-11" db="UniProtKB">
        <authorList>
            <consortium name="WormBaseParasite"/>
        </authorList>
    </citation>
    <scope>IDENTIFICATION</scope>
</reference>
<sequence length="73" mass="8306">MRQDCMDNTDEEDCPAGIDDVCTINWISCGNQQYINLAKRCEPSAPVFRRQSHSIAQPVCANFVIPKFWLTTL</sequence>
<dbReference type="WBParaSite" id="snap_masked-unitig_42450-processed-gene-0.0-mRNA-1">
    <property type="protein sequence ID" value="snap_masked-unitig_42450-processed-gene-0.0-mRNA-1"/>
    <property type="gene ID" value="snap_masked-unitig_42450-processed-gene-0.0"/>
</dbReference>
<proteinExistence type="predicted"/>
<accession>A0A1I8JQ73</accession>
<evidence type="ECO:0000313" key="1">
    <source>
        <dbReference type="Proteomes" id="UP000095280"/>
    </source>
</evidence>
<dbReference type="Proteomes" id="UP000095280">
    <property type="component" value="Unplaced"/>
</dbReference>